<gene>
    <name evidence="2" type="ORF">SAMN02745120_0110</name>
</gene>
<name>A0A1T5DRL8_9FIRM</name>
<accession>A0A1T5DRL8</accession>
<organism evidence="2 3">
    <name type="scientific">Acetoanaerobium noterae</name>
    <dbReference type="NCBI Taxonomy" id="745369"/>
    <lineage>
        <taxon>Bacteria</taxon>
        <taxon>Bacillati</taxon>
        <taxon>Bacillota</taxon>
        <taxon>Clostridia</taxon>
        <taxon>Peptostreptococcales</taxon>
        <taxon>Filifactoraceae</taxon>
        <taxon>Acetoanaerobium</taxon>
    </lineage>
</organism>
<proteinExistence type="predicted"/>
<keyword evidence="3" id="KW-1185">Reference proteome</keyword>
<feature type="transmembrane region" description="Helical" evidence="1">
    <location>
        <begin position="6"/>
        <end position="25"/>
    </location>
</feature>
<evidence type="ECO:0000313" key="3">
    <source>
        <dbReference type="Proteomes" id="UP000243406"/>
    </source>
</evidence>
<protein>
    <submittedName>
        <fullName evidence="2">Uncharacterized protein</fullName>
    </submittedName>
</protein>
<dbReference type="EMBL" id="FUYN01000013">
    <property type="protein sequence ID" value="SKB74146.1"/>
    <property type="molecule type" value="Genomic_DNA"/>
</dbReference>
<feature type="transmembrane region" description="Helical" evidence="1">
    <location>
        <begin position="101"/>
        <end position="122"/>
    </location>
</feature>
<reference evidence="3" key="1">
    <citation type="submission" date="2017-02" db="EMBL/GenBank/DDBJ databases">
        <authorList>
            <person name="Varghese N."/>
            <person name="Submissions S."/>
        </authorList>
    </citation>
    <scope>NUCLEOTIDE SEQUENCE [LARGE SCALE GENOMIC DNA]</scope>
    <source>
        <strain evidence="3">ATCC 35199</strain>
    </source>
</reference>
<dbReference type="RefSeq" id="WP_079590795.1">
    <property type="nucleotide sequence ID" value="NZ_FUYN01000013.1"/>
</dbReference>
<feature type="transmembrane region" description="Helical" evidence="1">
    <location>
        <begin position="69"/>
        <end position="89"/>
    </location>
</feature>
<evidence type="ECO:0000256" key="1">
    <source>
        <dbReference type="SAM" id="Phobius"/>
    </source>
</evidence>
<evidence type="ECO:0000313" key="2">
    <source>
        <dbReference type="EMBL" id="SKB74146.1"/>
    </source>
</evidence>
<keyword evidence="1" id="KW-1133">Transmembrane helix</keyword>
<dbReference type="Proteomes" id="UP000243406">
    <property type="component" value="Unassembled WGS sequence"/>
</dbReference>
<keyword evidence="1" id="KW-0472">Membrane</keyword>
<sequence>MVEELYFVMAILITGSLGYLFINLIKFFNLKLKETVTNNIAKKLSLNESEDRNFRIFSLYYENIMLEKMLLPAVVVISMSIVGYILNLFKLGTNSNLFTNVTSFKIIIIVAIYSIFVIVMYLESLNNQLNKIAKNINTYIKLIKS</sequence>
<keyword evidence="1" id="KW-0812">Transmembrane</keyword>
<dbReference type="AlphaFoldDB" id="A0A1T5DRL8"/>